<dbReference type="PANTHER" id="PTHR39398:SF1">
    <property type="entry name" value="CSN8_PSMD8_EIF3K DOMAIN-CONTAINING PROTEIN"/>
    <property type="match status" value="1"/>
</dbReference>
<feature type="compositionally biased region" description="Low complexity" evidence="1">
    <location>
        <begin position="1"/>
        <end position="24"/>
    </location>
</feature>
<sequence>MEKLSSSSSPPNPTSESGGPSNPTFTARRKDGLTIRDASKPLGGKSLDRFALLASPSRGLDSTTCLSSQFSAQESMDLTSPTVQAEFRDYISTRLVQKALPLLSSPDIPSNAVETISTLNSSRYLVEDKHEKGSDGGIGNKLGEGEEELQQILLLVRKLREALVASKRIDAFCVEVYELSAYLSILCCDVPQLAATLPRLVLEIYPNLSTSSEQVNTIMMGKGDVEQLATKLNVRTVEKLQGFGRDDKRRALRDVDAFSYSDILQGKANVEYEVDGWQALVLVQTLPLLRKASWAIARKAYMYLPVSSGVVERIKPGKEGVERGNANGIKERYLVQLLLLCTDILPASSSDSKGNKKEAKVKKRSEKFDEWDTESNHKVDSDKEHQVTNHIEDNRLYSFLSTQFDLLSLPDRLMPIKGGYAIKIR</sequence>
<proteinExistence type="predicted"/>
<organism evidence="2">
    <name type="scientific">Melanopsichium pennsylvanicum 4</name>
    <dbReference type="NCBI Taxonomy" id="1398559"/>
    <lineage>
        <taxon>Eukaryota</taxon>
        <taxon>Fungi</taxon>
        <taxon>Dikarya</taxon>
        <taxon>Basidiomycota</taxon>
        <taxon>Ustilaginomycotina</taxon>
        <taxon>Ustilaginomycetes</taxon>
        <taxon>Ustilaginales</taxon>
        <taxon>Ustilaginaceae</taxon>
        <taxon>Melanopsichium</taxon>
    </lineage>
</organism>
<feature type="region of interest" description="Disordered" evidence="1">
    <location>
        <begin position="1"/>
        <end position="40"/>
    </location>
</feature>
<accession>A0A077R019</accession>
<protein>
    <submittedName>
        <fullName evidence="2">Uncharacterized protein</fullName>
    </submittedName>
</protein>
<evidence type="ECO:0000313" key="2">
    <source>
        <dbReference type="EMBL" id="CDI55885.1"/>
    </source>
</evidence>
<feature type="compositionally biased region" description="Basic and acidic residues" evidence="1">
    <location>
        <begin position="366"/>
        <end position="384"/>
    </location>
</feature>
<name>A0A077R019_9BASI</name>
<dbReference type="AlphaFoldDB" id="A0A077R019"/>
<feature type="region of interest" description="Disordered" evidence="1">
    <location>
        <begin position="350"/>
        <end position="384"/>
    </location>
</feature>
<reference evidence="2" key="1">
    <citation type="journal article" date="2014" name="Genome Biol. Evol.">
        <title>Gene Loss Rather Than Gene Gain Is Associated with a Host Jump from Monocots to Dicots in the Smut Fungus Melanopsichium pennsylvanicum.</title>
        <authorList>
            <person name="Sharma R."/>
            <person name="Mishra B."/>
            <person name="Runge F."/>
            <person name="Thines M."/>
        </authorList>
    </citation>
    <scope>NUCLEOTIDE SEQUENCE</scope>
    <source>
        <strain evidence="2">4</strain>
    </source>
</reference>
<evidence type="ECO:0000256" key="1">
    <source>
        <dbReference type="SAM" id="MobiDB-lite"/>
    </source>
</evidence>
<dbReference type="PANTHER" id="PTHR39398">
    <property type="entry name" value="YALI0F14311P"/>
    <property type="match status" value="1"/>
</dbReference>
<feature type="compositionally biased region" description="Basic and acidic residues" evidence="1">
    <location>
        <begin position="28"/>
        <end position="39"/>
    </location>
</feature>
<dbReference type="EMBL" id="HG529666">
    <property type="protein sequence ID" value="CDI55885.1"/>
    <property type="molecule type" value="Genomic_DNA"/>
</dbReference>